<name>A0A2Z4FIT7_9DELT</name>
<organism evidence="1 2">
    <name type="scientific">Bradymonas sediminis</name>
    <dbReference type="NCBI Taxonomy" id="1548548"/>
    <lineage>
        <taxon>Bacteria</taxon>
        <taxon>Deltaproteobacteria</taxon>
        <taxon>Bradymonadales</taxon>
        <taxon>Bradymonadaceae</taxon>
        <taxon>Bradymonas</taxon>
    </lineage>
</organism>
<evidence type="ECO:0000313" key="1">
    <source>
        <dbReference type="EMBL" id="AWV88735.1"/>
    </source>
</evidence>
<dbReference type="KEGG" id="bsed:DN745_05040"/>
<evidence type="ECO:0000313" key="2">
    <source>
        <dbReference type="Proteomes" id="UP000249799"/>
    </source>
</evidence>
<accession>A0A2Z4FIT7</accession>
<protein>
    <submittedName>
        <fullName evidence="1">Uncharacterized protein</fullName>
    </submittedName>
</protein>
<dbReference type="EMBL" id="CP030032">
    <property type="protein sequence ID" value="AWV88735.1"/>
    <property type="molecule type" value="Genomic_DNA"/>
</dbReference>
<sequence>MNTSLRLSRNLFHPLILGLTIAAGASSGCALYDAFGGSTGGEPQDAFGNLEDDFDAQDTQDAQDVRDRWDTLNDTRITPDTPIEGDTQPPFDVLVAPDAESPPDTVDGGTDTAAEAGPSCTDTAVDFEVVQPNIYIIQDRTRDFDQTGNYNSLKVALNRAADKYSGRMNFGMSIFPVTGPLAGCGGSWGESLALGQHSAEAIKSSYASMGRVALVPMTSTATLIALDSVMSQTVYRHASDASVRYPKNIVVLISDDKAISCGNYIITDYLPHFNQDSSTSLAVIGYGADTSSMDNYESLSPQLSYYYPPDGTALFQALDEIIGSIVDCQIELQISEADRARLRVKVDGEQVQADEPDGYSLNIERGILTLRGDACDSLLELSPELDRGESVEISLACPNP</sequence>
<dbReference type="RefSeq" id="WP_111332708.1">
    <property type="nucleotide sequence ID" value="NZ_CP030032.1"/>
</dbReference>
<proteinExistence type="predicted"/>
<reference evidence="1 2" key="1">
    <citation type="submission" date="2018-06" db="EMBL/GenBank/DDBJ databases">
        <title>Lujinxingia sediminis gen. nov. sp. nov., a new facultative anaerobic member of the class Deltaproteobacteria, and proposal of Lujinxingaceae fam. nov.</title>
        <authorList>
            <person name="Guo L.-Y."/>
            <person name="Li C.-M."/>
            <person name="Wang S."/>
            <person name="Du Z.-J."/>
        </authorList>
    </citation>
    <scope>NUCLEOTIDE SEQUENCE [LARGE SCALE GENOMIC DNA]</scope>
    <source>
        <strain evidence="1 2">FA350</strain>
    </source>
</reference>
<dbReference type="PROSITE" id="PS51257">
    <property type="entry name" value="PROKAR_LIPOPROTEIN"/>
    <property type="match status" value="1"/>
</dbReference>
<keyword evidence="2" id="KW-1185">Reference proteome</keyword>
<gene>
    <name evidence="1" type="ORF">DN745_05040</name>
</gene>
<dbReference type="AlphaFoldDB" id="A0A2Z4FIT7"/>
<dbReference type="Proteomes" id="UP000249799">
    <property type="component" value="Chromosome"/>
</dbReference>